<accession>A0A2P2NSH5</accession>
<dbReference type="AlphaFoldDB" id="A0A2P2NSH5"/>
<organism evidence="1">
    <name type="scientific">Rhizophora mucronata</name>
    <name type="common">Asiatic mangrove</name>
    <dbReference type="NCBI Taxonomy" id="61149"/>
    <lineage>
        <taxon>Eukaryota</taxon>
        <taxon>Viridiplantae</taxon>
        <taxon>Streptophyta</taxon>
        <taxon>Embryophyta</taxon>
        <taxon>Tracheophyta</taxon>
        <taxon>Spermatophyta</taxon>
        <taxon>Magnoliopsida</taxon>
        <taxon>eudicotyledons</taxon>
        <taxon>Gunneridae</taxon>
        <taxon>Pentapetalae</taxon>
        <taxon>rosids</taxon>
        <taxon>fabids</taxon>
        <taxon>Malpighiales</taxon>
        <taxon>Rhizophoraceae</taxon>
        <taxon>Rhizophora</taxon>
    </lineage>
</organism>
<evidence type="ECO:0000313" key="1">
    <source>
        <dbReference type="EMBL" id="MBX45449.1"/>
    </source>
</evidence>
<protein>
    <submittedName>
        <fullName evidence="1">Uncharacterized protein</fullName>
    </submittedName>
</protein>
<proteinExistence type="predicted"/>
<name>A0A2P2NSH5_RHIMU</name>
<sequence>MIINCRLQSCHSECYLNACSVCFFML</sequence>
<reference evidence="1" key="1">
    <citation type="submission" date="2018-02" db="EMBL/GenBank/DDBJ databases">
        <title>Rhizophora mucronata_Transcriptome.</title>
        <authorList>
            <person name="Meera S.P."/>
            <person name="Sreeshan A."/>
            <person name="Augustine A."/>
        </authorList>
    </citation>
    <scope>NUCLEOTIDE SEQUENCE</scope>
    <source>
        <tissue evidence="1">Leaf</tissue>
    </source>
</reference>
<dbReference type="EMBL" id="GGEC01064965">
    <property type="protein sequence ID" value="MBX45449.1"/>
    <property type="molecule type" value="Transcribed_RNA"/>
</dbReference>